<gene>
    <name evidence="1" type="ORF">JJQ90_11935</name>
</gene>
<sequence>MTIETLSRAQLASDLGSIDPEGNASPRAVAQFMRDAMGRWGLCTKRALLKYAREQLRAGDVPTDIVPRVLERLIAIGECAEVAVGHEAYIAPAEPRWVASGSGIAVVLGPVAVPSETPRMATLDPTDVAVRVEMASEEQATTLEARGARQVSLAEWLHPLGFLRHAARRSGDAIRADQVALATFWEQLVDVASEEWLQVDPDAEIRMLAGEPGGFFGRHAAATLEGRWRDAAPDGVWCAYRRGHGDDHWLPTLVSVDGNERRAFDLFDHDEWRWALLARSRAIGPAEIVRYSGDEVQVTWPLPGQLRAALDIVGVPAGRWRWRVAADVPDLWALLS</sequence>
<evidence type="ECO:0000313" key="1">
    <source>
        <dbReference type="EMBL" id="MBU8544421.1"/>
    </source>
</evidence>
<accession>A0ABS6HAA4</accession>
<protein>
    <submittedName>
        <fullName evidence="1">Uncharacterized protein</fullName>
    </submittedName>
</protein>
<evidence type="ECO:0000313" key="2">
    <source>
        <dbReference type="Proteomes" id="UP000689967"/>
    </source>
</evidence>
<name>A0ABS6HAA4_9PROT</name>
<comment type="caution">
    <text evidence="1">The sequence shown here is derived from an EMBL/GenBank/DDBJ whole genome shotgun (WGS) entry which is preliminary data.</text>
</comment>
<dbReference type="RefSeq" id="WP_216875675.1">
    <property type="nucleotide sequence ID" value="NZ_JAERQM010000003.1"/>
</dbReference>
<proteinExistence type="predicted"/>
<organism evidence="1 2">
    <name type="scientific">Falsiroseomonas oleicola</name>
    <dbReference type="NCBI Taxonomy" id="2801474"/>
    <lineage>
        <taxon>Bacteria</taxon>
        <taxon>Pseudomonadati</taxon>
        <taxon>Pseudomonadota</taxon>
        <taxon>Alphaproteobacteria</taxon>
        <taxon>Acetobacterales</taxon>
        <taxon>Roseomonadaceae</taxon>
        <taxon>Falsiroseomonas</taxon>
    </lineage>
</organism>
<reference evidence="1 2" key="1">
    <citation type="submission" date="2021-01" db="EMBL/GenBank/DDBJ databases">
        <title>Roseomonas sp. nov, a bacterium isolated from an oil production mixture in Yumen Oilfield.</title>
        <authorList>
            <person name="Wu D."/>
        </authorList>
    </citation>
    <scope>NUCLEOTIDE SEQUENCE [LARGE SCALE GENOMIC DNA]</scope>
    <source>
        <strain evidence="1 2">ROY-5-3</strain>
    </source>
</reference>
<dbReference type="EMBL" id="JAERQM010000003">
    <property type="protein sequence ID" value="MBU8544421.1"/>
    <property type="molecule type" value="Genomic_DNA"/>
</dbReference>
<dbReference type="Proteomes" id="UP000689967">
    <property type="component" value="Unassembled WGS sequence"/>
</dbReference>
<keyword evidence="2" id="KW-1185">Reference proteome</keyword>